<keyword evidence="10" id="KW-1185">Reference proteome</keyword>
<dbReference type="GO" id="GO:0031588">
    <property type="term" value="C:nucleotide-activated protein kinase complex"/>
    <property type="evidence" value="ECO:0007669"/>
    <property type="project" value="TreeGrafter"/>
</dbReference>
<proteinExistence type="inferred from homology"/>
<comment type="similarity">
    <text evidence="1">Belongs to the 5'-AMP-activated protein kinase gamma subunit family.</text>
</comment>
<feature type="compositionally biased region" description="Polar residues" evidence="5">
    <location>
        <begin position="132"/>
        <end position="145"/>
    </location>
</feature>
<sequence>MDVPRSRAASGSSATPSVGGVGNPGASTSHSSSSRMGPGSRARREREKSGRPKDKHILALRSIRDFLRGRSSYDVLPVSFRLIVIDTKLVVKPALDVMWQAGVVSAPLWQSTPPELLGNSSTEGTPAKTEESAQASESKLSSQLQPPAEGEAAPAEGRVSPTSQGTDPISGAPTKTQEKAKAHQFSGFAGMLTVNDIIHLIQYYYRYSSYDSAAQDVEKFRLERLRDIEQALNVPPPPLLSVHPLRPLFDACQLLIKTHARRLPLLDYDEQTGMETVVSVLTQYRVLKFIAMNCRETSALWRSLRQLNIGTYCAHYKAARGSALANTSHRGSDASEPGILKSEHGQTLNMSQLASESVTTTEEEGEAGRRQSDASKASNASLSASRTAATALPCAPGEAENRYAPIATATLDTTVFDVVHMFSERGISAVPILDEDGNVVDLYETVDVITLVRTGAYTSLDLTIRQALERRPPDFSGVWTCSPDDSLASIFALLRKRRVHRLLVLEPEPLPLRRDSFKADKTAPLEELDSYMDDLVEQEKKRSEEDRETWLNDPKAELEERLEKGDPVRKTRGRLVGIVCLSDILRYVIGASADEGKDGVGAGAGVKSRGTSVASSAPSSHQDVHTPAPGGRSTVVGTSATSGMGVDAGVDNIVACPTRL</sequence>
<dbReference type="GO" id="GO:0005634">
    <property type="term" value="C:nucleus"/>
    <property type="evidence" value="ECO:0007669"/>
    <property type="project" value="TreeGrafter"/>
</dbReference>
<evidence type="ECO:0000313" key="8">
    <source>
        <dbReference type="EMBL" id="SYW79371.1"/>
    </source>
</evidence>
<evidence type="ECO:0000256" key="5">
    <source>
        <dbReference type="SAM" id="MobiDB-lite"/>
    </source>
</evidence>
<organism evidence="7 9">
    <name type="scientific">Ustilago bromivora</name>
    <dbReference type="NCBI Taxonomy" id="307758"/>
    <lineage>
        <taxon>Eukaryota</taxon>
        <taxon>Fungi</taxon>
        <taxon>Dikarya</taxon>
        <taxon>Basidiomycota</taxon>
        <taxon>Ustilaginomycotina</taxon>
        <taxon>Ustilaginomycetes</taxon>
        <taxon>Ustilaginales</taxon>
        <taxon>Ustilaginaceae</taxon>
        <taxon>Ustilago</taxon>
    </lineage>
</organism>
<dbReference type="EMBL" id="ULHB01000053">
    <property type="protein sequence ID" value="SYW79371.1"/>
    <property type="molecule type" value="Genomic_DNA"/>
</dbReference>
<dbReference type="Proteomes" id="UP000179920">
    <property type="component" value="Chromosome III"/>
</dbReference>
<dbReference type="Gene3D" id="3.10.580.10">
    <property type="entry name" value="CBS-domain"/>
    <property type="match status" value="3"/>
</dbReference>
<keyword evidence="2" id="KW-0677">Repeat</keyword>
<evidence type="ECO:0000256" key="4">
    <source>
        <dbReference type="PROSITE-ProRule" id="PRU00703"/>
    </source>
</evidence>
<feature type="domain" description="CBS" evidence="6">
    <location>
        <begin position="400"/>
        <end position="462"/>
    </location>
</feature>
<feature type="region of interest" description="Disordered" evidence="5">
    <location>
        <begin position="110"/>
        <end position="178"/>
    </location>
</feature>
<dbReference type="EMBL" id="LT558119">
    <property type="protein sequence ID" value="SAM78395.1"/>
    <property type="molecule type" value="Genomic_DNA"/>
</dbReference>
<feature type="region of interest" description="Disordered" evidence="5">
    <location>
        <begin position="598"/>
        <end position="642"/>
    </location>
</feature>
<reference evidence="8" key="3">
    <citation type="submission" date="2018-08" db="EMBL/GenBank/DDBJ databases">
        <authorList>
            <person name="Guldener U."/>
        </authorList>
    </citation>
    <scope>NUCLEOTIDE SEQUENCE</scope>
    <source>
        <strain evidence="8">UB2</strain>
    </source>
</reference>
<dbReference type="GO" id="GO:0005737">
    <property type="term" value="C:cytoplasm"/>
    <property type="evidence" value="ECO:0007669"/>
    <property type="project" value="TreeGrafter"/>
</dbReference>
<gene>
    <name evidence="8" type="ORF">UBRO2_03055</name>
    <name evidence="7" type="ORF">UBRO_02028</name>
</gene>
<protein>
    <submittedName>
        <fullName evidence="8">Related to SNF4 - nuclear regulatory protein</fullName>
    </submittedName>
    <submittedName>
        <fullName evidence="7">Related to SNF4-nuclear regulatory protein</fullName>
    </submittedName>
</protein>
<evidence type="ECO:0000313" key="10">
    <source>
        <dbReference type="Proteomes" id="UP000658997"/>
    </source>
</evidence>
<dbReference type="PANTHER" id="PTHR13780:SF35">
    <property type="entry name" value="LD22662P"/>
    <property type="match status" value="1"/>
</dbReference>
<evidence type="ECO:0000313" key="7">
    <source>
        <dbReference type="EMBL" id="SAM78395.1"/>
    </source>
</evidence>
<dbReference type="PANTHER" id="PTHR13780">
    <property type="entry name" value="AMP-ACTIVATED PROTEIN KINASE, GAMMA REGULATORY SUBUNIT"/>
    <property type="match status" value="1"/>
</dbReference>
<dbReference type="Proteomes" id="UP000658997">
    <property type="component" value="Unassembled WGS sequence"/>
</dbReference>
<evidence type="ECO:0000313" key="9">
    <source>
        <dbReference type="Proteomes" id="UP000179920"/>
    </source>
</evidence>
<dbReference type="CDD" id="cd04641">
    <property type="entry name" value="CBS_euAMPK_gamma-like_repeat2"/>
    <property type="match status" value="1"/>
</dbReference>
<evidence type="ECO:0000256" key="3">
    <source>
        <dbReference type="ARBA" id="ARBA00023122"/>
    </source>
</evidence>
<reference evidence="9" key="2">
    <citation type="submission" date="2016-04" db="EMBL/GenBank/DDBJ databases">
        <authorList>
            <person name="Guldener U."/>
            <person name="Guldener U."/>
        </authorList>
    </citation>
    <scope>NUCLEOTIDE SEQUENCE [LARGE SCALE GENOMIC DNA]</scope>
    <source>
        <strain evidence="9">UB2112</strain>
    </source>
</reference>
<dbReference type="SUPFAM" id="SSF54631">
    <property type="entry name" value="CBS-domain pair"/>
    <property type="match status" value="3"/>
</dbReference>
<feature type="domain" description="CBS" evidence="6">
    <location>
        <begin position="235"/>
        <end position="297"/>
    </location>
</feature>
<reference evidence="7" key="1">
    <citation type="submission" date="2016-04" db="EMBL/GenBank/DDBJ databases">
        <authorList>
            <person name="Evans L.H."/>
            <person name="Alamgir A."/>
            <person name="Owens N."/>
            <person name="Weber N.D."/>
            <person name="Virtaneva K."/>
            <person name="Barbian K."/>
            <person name="Babar A."/>
            <person name="Rosenke K."/>
        </authorList>
    </citation>
    <scope>NUCLEOTIDE SEQUENCE</scope>
    <source>
        <strain evidence="7">UB2112</strain>
    </source>
</reference>
<feature type="compositionally biased region" description="Low complexity" evidence="5">
    <location>
        <begin position="146"/>
        <end position="157"/>
    </location>
</feature>
<dbReference type="Pfam" id="PF00571">
    <property type="entry name" value="CBS"/>
    <property type="match status" value="1"/>
</dbReference>
<feature type="compositionally biased region" description="Basic and acidic residues" evidence="5">
    <location>
        <begin position="42"/>
        <end position="56"/>
    </location>
</feature>
<dbReference type="InterPro" id="IPR046342">
    <property type="entry name" value="CBS_dom_sf"/>
</dbReference>
<dbReference type="GO" id="GO:0019887">
    <property type="term" value="F:protein kinase regulator activity"/>
    <property type="evidence" value="ECO:0007669"/>
    <property type="project" value="TreeGrafter"/>
</dbReference>
<dbReference type="InterPro" id="IPR050511">
    <property type="entry name" value="AMPK_gamma/SDS23_families"/>
</dbReference>
<dbReference type="InterPro" id="IPR000644">
    <property type="entry name" value="CBS_dom"/>
</dbReference>
<feature type="compositionally biased region" description="Polar residues" evidence="5">
    <location>
        <begin position="110"/>
        <end position="124"/>
    </location>
</feature>
<dbReference type="PROSITE" id="PS51371">
    <property type="entry name" value="CBS"/>
    <property type="match status" value="2"/>
</dbReference>
<feature type="region of interest" description="Disordered" evidence="5">
    <location>
        <begin position="1"/>
        <end position="56"/>
    </location>
</feature>
<dbReference type="GO" id="GO:0019901">
    <property type="term" value="F:protein kinase binding"/>
    <property type="evidence" value="ECO:0007669"/>
    <property type="project" value="TreeGrafter"/>
</dbReference>
<dbReference type="AlphaFoldDB" id="A0A1K0H0F7"/>
<feature type="compositionally biased region" description="Polar residues" evidence="5">
    <location>
        <begin position="609"/>
        <end position="621"/>
    </location>
</feature>
<dbReference type="SMART" id="SM00116">
    <property type="entry name" value="CBS"/>
    <property type="match status" value="3"/>
</dbReference>
<accession>A0A1K0H0F7</accession>
<keyword evidence="3 4" id="KW-0129">CBS domain</keyword>
<dbReference type="OrthoDB" id="286637at2759"/>
<name>A0A1K0H0F7_9BASI</name>
<dbReference type="GO" id="GO:0016208">
    <property type="term" value="F:AMP binding"/>
    <property type="evidence" value="ECO:0007669"/>
    <property type="project" value="TreeGrafter"/>
</dbReference>
<feature type="compositionally biased region" description="Low complexity" evidence="5">
    <location>
        <begin position="24"/>
        <end position="40"/>
    </location>
</feature>
<evidence type="ECO:0000256" key="2">
    <source>
        <dbReference type="ARBA" id="ARBA00022737"/>
    </source>
</evidence>
<evidence type="ECO:0000256" key="1">
    <source>
        <dbReference type="ARBA" id="ARBA00006750"/>
    </source>
</evidence>
<evidence type="ECO:0000259" key="6">
    <source>
        <dbReference type="PROSITE" id="PS51371"/>
    </source>
</evidence>
<feature type="region of interest" description="Disordered" evidence="5">
    <location>
        <begin position="350"/>
        <end position="382"/>
    </location>
</feature>